<evidence type="ECO:0000313" key="2">
    <source>
        <dbReference type="Proteomes" id="UP001054945"/>
    </source>
</evidence>
<dbReference type="Proteomes" id="UP001054945">
    <property type="component" value="Unassembled WGS sequence"/>
</dbReference>
<sequence>MTSFHIKANQALRIYQFQEIQADVWHAKSTYCGCASIAYSRKCRIFFRASVGNAKTGGNEPKDGLPFFSPEIEQHVKGSLWIEFFFVKFRRKELCALCFVG</sequence>
<reference evidence="1 2" key="1">
    <citation type="submission" date="2021-06" db="EMBL/GenBank/DDBJ databases">
        <title>Caerostris extrusa draft genome.</title>
        <authorList>
            <person name="Kono N."/>
            <person name="Arakawa K."/>
        </authorList>
    </citation>
    <scope>NUCLEOTIDE SEQUENCE [LARGE SCALE GENOMIC DNA]</scope>
</reference>
<name>A0AAV4SQI4_CAEEX</name>
<organism evidence="1 2">
    <name type="scientific">Caerostris extrusa</name>
    <name type="common">Bark spider</name>
    <name type="synonym">Caerostris bankana</name>
    <dbReference type="NCBI Taxonomy" id="172846"/>
    <lineage>
        <taxon>Eukaryota</taxon>
        <taxon>Metazoa</taxon>
        <taxon>Ecdysozoa</taxon>
        <taxon>Arthropoda</taxon>
        <taxon>Chelicerata</taxon>
        <taxon>Arachnida</taxon>
        <taxon>Araneae</taxon>
        <taxon>Araneomorphae</taxon>
        <taxon>Entelegynae</taxon>
        <taxon>Araneoidea</taxon>
        <taxon>Araneidae</taxon>
        <taxon>Caerostris</taxon>
    </lineage>
</organism>
<comment type="caution">
    <text evidence="1">The sequence shown here is derived from an EMBL/GenBank/DDBJ whole genome shotgun (WGS) entry which is preliminary data.</text>
</comment>
<proteinExistence type="predicted"/>
<dbReference type="EMBL" id="BPLR01009952">
    <property type="protein sequence ID" value="GIY35722.1"/>
    <property type="molecule type" value="Genomic_DNA"/>
</dbReference>
<keyword evidence="2" id="KW-1185">Reference proteome</keyword>
<accession>A0AAV4SQI4</accession>
<gene>
    <name evidence="1" type="ORF">CEXT_758891</name>
</gene>
<protein>
    <submittedName>
        <fullName evidence="1">Uncharacterized protein</fullName>
    </submittedName>
</protein>
<dbReference type="AlphaFoldDB" id="A0AAV4SQI4"/>
<evidence type="ECO:0000313" key="1">
    <source>
        <dbReference type="EMBL" id="GIY35722.1"/>
    </source>
</evidence>